<organism evidence="1 2">
    <name type="scientific">Pogonomyrmex barbatus</name>
    <name type="common">red harvester ant</name>
    <dbReference type="NCBI Taxonomy" id="144034"/>
    <lineage>
        <taxon>Eukaryota</taxon>
        <taxon>Metazoa</taxon>
        <taxon>Ecdysozoa</taxon>
        <taxon>Arthropoda</taxon>
        <taxon>Hexapoda</taxon>
        <taxon>Insecta</taxon>
        <taxon>Pterygota</taxon>
        <taxon>Neoptera</taxon>
        <taxon>Endopterygota</taxon>
        <taxon>Hymenoptera</taxon>
        <taxon>Apocrita</taxon>
        <taxon>Aculeata</taxon>
        <taxon>Formicoidea</taxon>
        <taxon>Formicidae</taxon>
        <taxon>Myrmicinae</taxon>
        <taxon>Pogonomyrmex</taxon>
    </lineage>
</organism>
<evidence type="ECO:0000313" key="2">
    <source>
        <dbReference type="RefSeq" id="XP_025073361.1"/>
    </source>
</evidence>
<dbReference type="RefSeq" id="XP_025073361.1">
    <property type="nucleotide sequence ID" value="XM_025217576.1"/>
</dbReference>
<dbReference type="GeneID" id="105424228"/>
<gene>
    <name evidence="2" type="primary">LOC105424228</name>
</gene>
<sequence length="206" mass="23890">MTNNLQIFSIEDIIKQSERNINNSFNLDCNVNPIISFSLEELNDTDVVNIDLSQDIERENISNNIVSDKYYSINTNNSTGNKDNNYQNNNSTDNIKLHEDVNMDSELLCIDNFVSNDNTNEDSNNCYNENLEEEDNILTQSSLTESNNTIQNSLETWLNVSQQKICDDTNLHVDYSKSYSEKRNFCCYCKKMQSKISRHLENIHKK</sequence>
<proteinExistence type="predicted"/>
<protein>
    <submittedName>
        <fullName evidence="2">Glycosyltransferase-like protein gnt13</fullName>
    </submittedName>
</protein>
<accession>A0A8N1S3S4</accession>
<keyword evidence="1" id="KW-1185">Reference proteome</keyword>
<dbReference type="Proteomes" id="UP000504615">
    <property type="component" value="Unplaced"/>
</dbReference>
<reference evidence="2" key="1">
    <citation type="submission" date="2025-08" db="UniProtKB">
        <authorList>
            <consortium name="RefSeq"/>
        </authorList>
    </citation>
    <scope>IDENTIFICATION</scope>
</reference>
<name>A0A8N1S3S4_9HYME</name>
<evidence type="ECO:0000313" key="1">
    <source>
        <dbReference type="Proteomes" id="UP000504615"/>
    </source>
</evidence>
<dbReference type="OrthoDB" id="7555501at2759"/>
<dbReference type="AlphaFoldDB" id="A0A8N1S3S4"/>